<dbReference type="EMBL" id="JBHSBH010000008">
    <property type="protein sequence ID" value="MFC3996925.1"/>
    <property type="molecule type" value="Genomic_DNA"/>
</dbReference>
<accession>A0ABV8FL98</accession>
<dbReference type="PANTHER" id="PTHR33495">
    <property type="entry name" value="ANTI-SIGMA FACTOR ANTAGONIST TM_1081-RELATED-RELATED"/>
    <property type="match status" value="1"/>
</dbReference>
<dbReference type="PANTHER" id="PTHR33495:SF2">
    <property type="entry name" value="ANTI-SIGMA FACTOR ANTAGONIST TM_1081-RELATED"/>
    <property type="match status" value="1"/>
</dbReference>
<dbReference type="InterPro" id="IPR002645">
    <property type="entry name" value="STAS_dom"/>
</dbReference>
<evidence type="ECO:0000313" key="3">
    <source>
        <dbReference type="Proteomes" id="UP001595847"/>
    </source>
</evidence>
<protein>
    <submittedName>
        <fullName evidence="2">STAS domain-containing protein</fullName>
    </submittedName>
</protein>
<keyword evidence="3" id="KW-1185">Reference proteome</keyword>
<evidence type="ECO:0000313" key="2">
    <source>
        <dbReference type="EMBL" id="MFC3996925.1"/>
    </source>
</evidence>
<dbReference type="Proteomes" id="UP001595847">
    <property type="component" value="Unassembled WGS sequence"/>
</dbReference>
<dbReference type="InterPro" id="IPR036513">
    <property type="entry name" value="STAS_dom_sf"/>
</dbReference>
<dbReference type="Pfam" id="PF01740">
    <property type="entry name" value="STAS"/>
    <property type="match status" value="1"/>
</dbReference>
<dbReference type="RefSeq" id="WP_378533412.1">
    <property type="nucleotide sequence ID" value="NZ_JBHSBH010000008.1"/>
</dbReference>
<dbReference type="CDD" id="cd07043">
    <property type="entry name" value="STAS_anti-anti-sigma_factors"/>
    <property type="match status" value="1"/>
</dbReference>
<comment type="caution">
    <text evidence="2">The sequence shown here is derived from an EMBL/GenBank/DDBJ whole genome shotgun (WGS) entry which is preliminary data.</text>
</comment>
<name>A0ABV8FL98_9ACTN</name>
<organism evidence="2 3">
    <name type="scientific">Nocardiopsis sediminis</name>
    <dbReference type="NCBI Taxonomy" id="1778267"/>
    <lineage>
        <taxon>Bacteria</taxon>
        <taxon>Bacillati</taxon>
        <taxon>Actinomycetota</taxon>
        <taxon>Actinomycetes</taxon>
        <taxon>Streptosporangiales</taxon>
        <taxon>Nocardiopsidaceae</taxon>
        <taxon>Nocardiopsis</taxon>
    </lineage>
</organism>
<evidence type="ECO:0000259" key="1">
    <source>
        <dbReference type="PROSITE" id="PS50801"/>
    </source>
</evidence>
<gene>
    <name evidence="2" type="ORF">ACFOVU_13425</name>
</gene>
<dbReference type="Gene3D" id="3.30.750.24">
    <property type="entry name" value="STAS domain"/>
    <property type="match status" value="1"/>
</dbReference>
<feature type="domain" description="STAS" evidence="1">
    <location>
        <begin position="2"/>
        <end position="107"/>
    </location>
</feature>
<proteinExistence type="predicted"/>
<dbReference type="PROSITE" id="PS50801">
    <property type="entry name" value="STAS"/>
    <property type="match status" value="1"/>
</dbReference>
<sequence length="107" mass="11526">MSHVEVVHRDGRAVVSIRGDLDLASTGAFEEAAALAESVYGPRLYVDLSDLAFIDSSGLGALTRLHRRLAGCDGGGLTVIVVPGGRIERIFRCIGLDRAMDVHRPRR</sequence>
<reference evidence="3" key="1">
    <citation type="journal article" date="2019" name="Int. J. Syst. Evol. Microbiol.">
        <title>The Global Catalogue of Microorganisms (GCM) 10K type strain sequencing project: providing services to taxonomists for standard genome sequencing and annotation.</title>
        <authorList>
            <consortium name="The Broad Institute Genomics Platform"/>
            <consortium name="The Broad Institute Genome Sequencing Center for Infectious Disease"/>
            <person name="Wu L."/>
            <person name="Ma J."/>
        </authorList>
    </citation>
    <scope>NUCLEOTIDE SEQUENCE [LARGE SCALE GENOMIC DNA]</scope>
    <source>
        <strain evidence="3">TBRC 1826</strain>
    </source>
</reference>
<dbReference type="SUPFAM" id="SSF52091">
    <property type="entry name" value="SpoIIaa-like"/>
    <property type="match status" value="1"/>
</dbReference>